<dbReference type="STRING" id="331113.SNE_A03130"/>
<dbReference type="RefSeq" id="WP_013942657.1">
    <property type="nucleotide sequence ID" value="NC_015713.1"/>
</dbReference>
<name>F8L633_SIMNZ</name>
<dbReference type="Pfam" id="PF09825">
    <property type="entry name" value="BPL_N"/>
    <property type="match status" value="1"/>
</dbReference>
<dbReference type="Proteomes" id="UP000000496">
    <property type="component" value="Chromosome gsn.131"/>
</dbReference>
<dbReference type="InterPro" id="IPR029062">
    <property type="entry name" value="Class_I_gatase-like"/>
</dbReference>
<protein>
    <recommendedName>
        <fullName evidence="1">Biotin-protein ligase N-terminal domain-containing protein</fullName>
    </recommendedName>
</protein>
<evidence type="ECO:0000313" key="2">
    <source>
        <dbReference type="EMBL" id="CCB88190.1"/>
    </source>
</evidence>
<dbReference type="eggNOG" id="COG4285">
    <property type="taxonomic scope" value="Bacteria"/>
</dbReference>
<dbReference type="AlphaFoldDB" id="F8L633"/>
<dbReference type="HOGENOM" id="CLU_006150_0_0_0"/>
<organism evidence="2 3">
    <name type="scientific">Simkania negevensis (strain ATCC VR-1471 / DSM 27360 / Z)</name>
    <dbReference type="NCBI Taxonomy" id="331113"/>
    <lineage>
        <taxon>Bacteria</taxon>
        <taxon>Pseudomonadati</taxon>
        <taxon>Chlamydiota</taxon>
        <taxon>Chlamydiia</taxon>
        <taxon>Parachlamydiales</taxon>
        <taxon>Simkaniaceae</taxon>
        <taxon>Simkania</taxon>
    </lineage>
</organism>
<dbReference type="OrthoDB" id="20888at2"/>
<evidence type="ECO:0000313" key="3">
    <source>
        <dbReference type="Proteomes" id="UP000000496"/>
    </source>
</evidence>
<dbReference type="KEGG" id="sng:SNE_A03130"/>
<dbReference type="EMBL" id="FR872582">
    <property type="protein sequence ID" value="CCB88190.1"/>
    <property type="molecule type" value="Genomic_DNA"/>
</dbReference>
<feature type="domain" description="Biotin-protein ligase N-terminal" evidence="1">
    <location>
        <begin position="18"/>
        <end position="266"/>
    </location>
</feature>
<dbReference type="SUPFAM" id="SSF52317">
    <property type="entry name" value="Class I glutamine amidotransferase-like"/>
    <property type="match status" value="1"/>
</dbReference>
<dbReference type="Gene3D" id="3.40.50.880">
    <property type="match status" value="1"/>
</dbReference>
<evidence type="ECO:0000259" key="1">
    <source>
        <dbReference type="Pfam" id="PF09825"/>
    </source>
</evidence>
<reference key="1">
    <citation type="journal article" date="2011" name="Mol. Biol. Evol.">
        <title>Unity in variety -- the pan-genome of the Chlamydiae.</title>
        <authorList>
            <person name="Collingro A."/>
            <person name="Tischler P."/>
            <person name="Weinmaier T."/>
            <person name="Penz T."/>
            <person name="Heinz E."/>
            <person name="Brunham R.C."/>
            <person name="Read T.D."/>
            <person name="Bavoil P.M."/>
            <person name="Sachse K."/>
            <person name="Kahane S."/>
            <person name="Friedman M.G."/>
            <person name="Rattei T."/>
            <person name="Myers G.S.A."/>
            <person name="Horn M."/>
        </authorList>
    </citation>
    <scope>NUCLEOTIDE SEQUENCE</scope>
    <source>
        <strain>Z</strain>
    </source>
</reference>
<proteinExistence type="predicted"/>
<accession>F8L633</accession>
<sequence>MATQLRLSLTDLQTPIRSILIYNGAGVYGESVSKLMRLFGYVSGPWKIREIGEKEVDPDRWSPAETLFILPGGKAGEYDMHLGAQVKKLRKFVEEGGLFFSVCGGSYFASKQTIYQLSTQECLEKTRELGFFKGVAQGPLIPSHSDDISFHHGALQVRWKDTKRKASVLISGGGAFIPTEESKGYEVLVSYDDPRIPEKLSAAVVKCYVGKGRAILSNLHLGYHASDIDVPVYEKYFPAHDWKQIVSSLEGTEDFRVQCFADLLLSLTD</sequence>
<gene>
    <name evidence="2" type="ordered locus">SNE_A03130</name>
</gene>
<reference evidence="2 3" key="2">
    <citation type="journal article" date="2011" name="Mol. Biol. Evol.">
        <title>Unity in variety--the pan-genome of the Chlamydiae.</title>
        <authorList>
            <person name="Collingro A."/>
            <person name="Tischler P."/>
            <person name="Weinmaier T."/>
            <person name="Penz T."/>
            <person name="Heinz E."/>
            <person name="Brunham R.C."/>
            <person name="Read T.D."/>
            <person name="Bavoil P.M."/>
            <person name="Sachse K."/>
            <person name="Kahane S."/>
            <person name="Friedman M.G."/>
            <person name="Rattei T."/>
            <person name="Myers G.S."/>
            <person name="Horn M."/>
        </authorList>
    </citation>
    <scope>NUCLEOTIDE SEQUENCE [LARGE SCALE GENOMIC DNA]</scope>
    <source>
        <strain evidence="3">ATCC VR-1471 / Z</strain>
    </source>
</reference>
<keyword evidence="3" id="KW-1185">Reference proteome</keyword>
<dbReference type="InterPro" id="IPR019197">
    <property type="entry name" value="Biotin-prot_ligase_N"/>
</dbReference>